<keyword evidence="22" id="KW-1015">Disulfide bond</keyword>
<keyword evidence="17" id="KW-0130">Cell adhesion</keyword>
<evidence type="ECO:0000256" key="2">
    <source>
        <dbReference type="ARBA" id="ARBA00004285"/>
    </source>
</evidence>
<keyword evidence="18" id="KW-0965">Cell junction</keyword>
<evidence type="ECO:0000256" key="25">
    <source>
        <dbReference type="ARBA" id="ARBA00030567"/>
    </source>
</evidence>
<dbReference type="GO" id="GO:0016324">
    <property type="term" value="C:apical plasma membrane"/>
    <property type="evidence" value="ECO:0007669"/>
    <property type="project" value="UniProtKB-SubCell"/>
</dbReference>
<evidence type="ECO:0000256" key="10">
    <source>
        <dbReference type="ARBA" id="ARBA00022438"/>
    </source>
</evidence>
<evidence type="ECO:0000313" key="30">
    <source>
        <dbReference type="Ensembl" id="ENSAZOP00000031309.1"/>
    </source>
</evidence>
<feature type="domain" description="Peptidase S9 prolyl oligopeptidase catalytic" evidence="28">
    <location>
        <begin position="454"/>
        <end position="655"/>
    </location>
</feature>
<sequence>MLKPSFNLYVVVGLKVMLLLIFIARKESNKMNHEDVDTSYVIAIWLCSTEILFYIFLQILKNYHRRHSYTASYYIYDFNTSSIVDETLLHNNTQYISWSPVGHKLAYVWNNNIYIKASPTAAPVQITSDGEENKIFNGIPDWVYEEEMFGTHSALWWSPNGNSVAYARFNDTEVPVIEYSFYSEDTLQYPKTIRIPYPKAGAKNPTVQFFIVNTLVPSFDSVEISPPEEIRSGDHYLSVVTWVTDERICLQWLRRIQNFSVLTVCDFENTTRNWTCPQEKQRTEESTTGWIGRFQPSAPYFAPDNTTYYRVFSNAEGYKHIHYINGSEVMLLESSPNPTKCVSCDLNQERCQYYSVSFSNDAQYYQLNSFVIPRLPITLRTKLFLIDSDVSLYKLQCMLNFFTEELTKVTHSSFSDFWYQMILPPHFDSSKKYPLLLEVYAGPCSQKVDYVFRINWATYLASTEQIIVATFDGRGSGYQGDEIMHAINRKLGTYEVEDQISAARKFSEMSFVDKDRIAIWGWSYGGYVTSMVLGSGSGVFKCGIAVAPVSRWQYYDSIYTERYMGLPIESDNLKNYNSSTVMARAEKFKEVEYLLIHGTADDNVHFQQAAQIAKALVEAEVDFQAMWYTDKDHSITGQAHKHIYTHMSHFIKQCFSLP</sequence>
<dbReference type="Gene3D" id="3.40.50.1820">
    <property type="entry name" value="alpha/beta hydrolase"/>
    <property type="match status" value="1"/>
</dbReference>
<dbReference type="Pfam" id="PF00930">
    <property type="entry name" value="DPPIV_N"/>
    <property type="match status" value="1"/>
</dbReference>
<evidence type="ECO:0000259" key="28">
    <source>
        <dbReference type="Pfam" id="PF00326"/>
    </source>
</evidence>
<keyword evidence="19" id="KW-0735">Signal-anchor</keyword>
<reference evidence="30" key="1">
    <citation type="submission" date="2025-08" db="UniProtKB">
        <authorList>
            <consortium name="Ensembl"/>
        </authorList>
    </citation>
    <scope>IDENTIFICATION</scope>
</reference>
<keyword evidence="24" id="KW-0966">Cell projection</keyword>
<evidence type="ECO:0000256" key="27">
    <source>
        <dbReference type="SAM" id="Phobius"/>
    </source>
</evidence>
<evidence type="ECO:0000256" key="12">
    <source>
        <dbReference type="ARBA" id="ARBA00022525"/>
    </source>
</evidence>
<comment type="subcellular location">
    <subcellularLocation>
        <location evidence="6">Apical cell membrane</location>
        <topology evidence="6">Single-pass type II membrane protein</topology>
    </subcellularLocation>
    <subcellularLocation>
        <location evidence="3">Cell projection</location>
        <location evidence="3">Invadopodium membrane</location>
        <topology evidence="3">Single-pass type II membrane protein</topology>
    </subcellularLocation>
    <subcellularLocation>
        <location evidence="4">Cell projection</location>
        <location evidence="4">Lamellipodium membrane</location>
        <topology evidence="4">Single-pass type II membrane protein</topology>
    </subcellularLocation>
    <subcellularLocation>
        <location evidence="2">Membrane raft</location>
    </subcellularLocation>
    <subcellularLocation>
        <location evidence="5">Secreted</location>
    </subcellularLocation>
</comment>
<dbReference type="SUPFAM" id="SSF53474">
    <property type="entry name" value="alpha/beta-Hydrolases"/>
    <property type="match status" value="1"/>
</dbReference>
<evidence type="ECO:0000256" key="15">
    <source>
        <dbReference type="ARBA" id="ARBA00022801"/>
    </source>
</evidence>
<dbReference type="GO" id="GO:0006508">
    <property type="term" value="P:proteolysis"/>
    <property type="evidence" value="ECO:0007669"/>
    <property type="project" value="UniProtKB-KW"/>
</dbReference>
<evidence type="ECO:0000256" key="6">
    <source>
        <dbReference type="ARBA" id="ARBA00004655"/>
    </source>
</evidence>
<dbReference type="Proteomes" id="UP000694549">
    <property type="component" value="Unplaced"/>
</dbReference>
<evidence type="ECO:0000256" key="14">
    <source>
        <dbReference type="ARBA" id="ARBA00022692"/>
    </source>
</evidence>
<evidence type="ECO:0000256" key="3">
    <source>
        <dbReference type="ARBA" id="ARBA00004341"/>
    </source>
</evidence>
<keyword evidence="23" id="KW-0325">Glycoprotein</keyword>
<feature type="transmembrane region" description="Helical" evidence="27">
    <location>
        <begin position="6"/>
        <end position="24"/>
    </location>
</feature>
<dbReference type="Pfam" id="PF00326">
    <property type="entry name" value="Peptidase_S9"/>
    <property type="match status" value="1"/>
</dbReference>
<evidence type="ECO:0000256" key="13">
    <source>
        <dbReference type="ARBA" id="ARBA00022670"/>
    </source>
</evidence>
<evidence type="ECO:0000256" key="23">
    <source>
        <dbReference type="ARBA" id="ARBA00023180"/>
    </source>
</evidence>
<keyword evidence="31" id="KW-1185">Reference proteome</keyword>
<dbReference type="FunFam" id="3.40.50.1820:FF:000003">
    <property type="entry name" value="Dipeptidyl peptidase 4"/>
    <property type="match status" value="1"/>
</dbReference>
<evidence type="ECO:0000313" key="31">
    <source>
        <dbReference type="Proteomes" id="UP000694549"/>
    </source>
</evidence>
<keyword evidence="13" id="KW-0645">Protease</keyword>
<evidence type="ECO:0000259" key="29">
    <source>
        <dbReference type="Pfam" id="PF00930"/>
    </source>
</evidence>
<evidence type="ECO:0000256" key="19">
    <source>
        <dbReference type="ARBA" id="ARBA00022968"/>
    </source>
</evidence>
<evidence type="ECO:0000256" key="11">
    <source>
        <dbReference type="ARBA" id="ARBA00022475"/>
    </source>
</evidence>
<evidence type="ECO:0000256" key="8">
    <source>
        <dbReference type="ARBA" id="ARBA00012062"/>
    </source>
</evidence>
<keyword evidence="21 27" id="KW-0472">Membrane</keyword>
<dbReference type="GO" id="GO:0004177">
    <property type="term" value="F:aminopeptidase activity"/>
    <property type="evidence" value="ECO:0007669"/>
    <property type="project" value="UniProtKB-KW"/>
</dbReference>
<keyword evidence="20 27" id="KW-1133">Transmembrane helix</keyword>
<keyword evidence="11" id="KW-1003">Cell membrane</keyword>
<dbReference type="InterPro" id="IPR029058">
    <property type="entry name" value="AB_hydrolase_fold"/>
</dbReference>
<evidence type="ECO:0000256" key="17">
    <source>
        <dbReference type="ARBA" id="ARBA00022889"/>
    </source>
</evidence>
<dbReference type="InterPro" id="IPR002471">
    <property type="entry name" value="Pept_S9_AS"/>
</dbReference>
<dbReference type="PANTHER" id="PTHR11731:SF128">
    <property type="entry name" value="DIPEPTIDYL PEPTIDASE 4"/>
    <property type="match status" value="1"/>
</dbReference>
<comment type="similarity">
    <text evidence="7">Belongs to the peptidase S9B family. DPPIV subfamily.</text>
</comment>
<evidence type="ECO:0000256" key="1">
    <source>
        <dbReference type="ARBA" id="ARBA00001257"/>
    </source>
</evidence>
<evidence type="ECO:0000256" key="18">
    <source>
        <dbReference type="ARBA" id="ARBA00022949"/>
    </source>
</evidence>
<evidence type="ECO:0000256" key="5">
    <source>
        <dbReference type="ARBA" id="ARBA00004613"/>
    </source>
</evidence>
<accession>A0A8B9W6B1</accession>
<dbReference type="AlphaFoldDB" id="A0A8B9W6B1"/>
<protein>
    <recommendedName>
        <fullName evidence="9">Dipeptidyl peptidase 4</fullName>
        <ecNumber evidence="8">3.4.14.5</ecNumber>
    </recommendedName>
    <alternativeName>
        <fullName evidence="25">Dipeptidyl peptidase IV</fullName>
    </alternativeName>
    <alternativeName>
        <fullName evidence="26">T-cell activation antigen CD26</fullName>
    </alternativeName>
</protein>
<evidence type="ECO:0000256" key="4">
    <source>
        <dbReference type="ARBA" id="ARBA00004485"/>
    </source>
</evidence>
<dbReference type="GO" id="GO:0031258">
    <property type="term" value="C:lamellipodium membrane"/>
    <property type="evidence" value="ECO:0007669"/>
    <property type="project" value="UniProtKB-SubCell"/>
</dbReference>
<proteinExistence type="inferred from homology"/>
<feature type="domain" description="Dipeptidylpeptidase IV N-terminal" evidence="29">
    <location>
        <begin position="55"/>
        <end position="326"/>
    </location>
</feature>
<organism evidence="30 31">
    <name type="scientific">Anas zonorhyncha</name>
    <name type="common">Eastern spot-billed duck</name>
    <dbReference type="NCBI Taxonomy" id="75864"/>
    <lineage>
        <taxon>Eukaryota</taxon>
        <taxon>Metazoa</taxon>
        <taxon>Chordata</taxon>
        <taxon>Craniata</taxon>
        <taxon>Vertebrata</taxon>
        <taxon>Euteleostomi</taxon>
        <taxon>Archelosauria</taxon>
        <taxon>Archosauria</taxon>
        <taxon>Dinosauria</taxon>
        <taxon>Saurischia</taxon>
        <taxon>Theropoda</taxon>
        <taxon>Coelurosauria</taxon>
        <taxon>Aves</taxon>
        <taxon>Neognathae</taxon>
        <taxon>Galloanserae</taxon>
        <taxon>Anseriformes</taxon>
        <taxon>Anatidae</taxon>
        <taxon>Anatinae</taxon>
        <taxon>Anas</taxon>
    </lineage>
</organism>
<keyword evidence="12" id="KW-0964">Secreted</keyword>
<evidence type="ECO:0000256" key="22">
    <source>
        <dbReference type="ARBA" id="ARBA00023157"/>
    </source>
</evidence>
<dbReference type="Gene3D" id="2.140.10.30">
    <property type="entry name" value="Dipeptidylpeptidase IV, N-terminal domain"/>
    <property type="match status" value="2"/>
</dbReference>
<evidence type="ECO:0000256" key="24">
    <source>
        <dbReference type="ARBA" id="ARBA00023273"/>
    </source>
</evidence>
<name>A0A8B9W6B1_9AVES</name>
<evidence type="ECO:0000256" key="7">
    <source>
        <dbReference type="ARBA" id="ARBA00010036"/>
    </source>
</evidence>
<dbReference type="GO" id="GO:0007155">
    <property type="term" value="P:cell adhesion"/>
    <property type="evidence" value="ECO:0007669"/>
    <property type="project" value="UniProtKB-KW"/>
</dbReference>
<dbReference type="GO" id="GO:0004252">
    <property type="term" value="F:serine-type endopeptidase activity"/>
    <property type="evidence" value="ECO:0007669"/>
    <property type="project" value="InterPro"/>
</dbReference>
<dbReference type="InterPro" id="IPR001375">
    <property type="entry name" value="Peptidase_S9_cat"/>
</dbReference>
<dbReference type="SUPFAM" id="SSF82171">
    <property type="entry name" value="DPP6 N-terminal domain-like"/>
    <property type="match status" value="1"/>
</dbReference>
<dbReference type="GO" id="GO:0008239">
    <property type="term" value="F:dipeptidyl-peptidase activity"/>
    <property type="evidence" value="ECO:0007669"/>
    <property type="project" value="UniProtKB-EC"/>
</dbReference>
<dbReference type="GO" id="GO:0005576">
    <property type="term" value="C:extracellular region"/>
    <property type="evidence" value="ECO:0007669"/>
    <property type="project" value="UniProtKB-SubCell"/>
</dbReference>
<keyword evidence="16" id="KW-0720">Serine protease</keyword>
<dbReference type="PANTHER" id="PTHR11731">
    <property type="entry name" value="PROTEASE FAMILY S9B,C DIPEPTIDYL-PEPTIDASE IV-RELATED"/>
    <property type="match status" value="1"/>
</dbReference>
<keyword evidence="15" id="KW-0378">Hydrolase</keyword>
<evidence type="ECO:0000256" key="16">
    <source>
        <dbReference type="ARBA" id="ARBA00022825"/>
    </source>
</evidence>
<evidence type="ECO:0000256" key="9">
    <source>
        <dbReference type="ARBA" id="ARBA00014711"/>
    </source>
</evidence>
<evidence type="ECO:0000256" key="21">
    <source>
        <dbReference type="ARBA" id="ARBA00023136"/>
    </source>
</evidence>
<dbReference type="EC" id="3.4.14.5" evidence="8"/>
<dbReference type="Ensembl" id="ENSAZOT00000033460.1">
    <property type="protein sequence ID" value="ENSAZOP00000031309.1"/>
    <property type="gene ID" value="ENSAZOG00000019385.1"/>
</dbReference>
<comment type="catalytic activity">
    <reaction evidence="1">
        <text>Release of an N-terminal dipeptide, Xaa-Yaa-|-Zaa-, from a polypeptide, preferentially when Yaa is Pro, provided Zaa is neither Pro nor hydroxyproline.</text>
        <dbReference type="EC" id="3.4.14.5"/>
    </reaction>
</comment>
<keyword evidence="14 27" id="KW-0812">Transmembrane</keyword>
<dbReference type="PROSITE" id="PS00708">
    <property type="entry name" value="PRO_ENDOPEP_SER"/>
    <property type="match status" value="1"/>
</dbReference>
<dbReference type="GO" id="GO:0045121">
    <property type="term" value="C:membrane raft"/>
    <property type="evidence" value="ECO:0007669"/>
    <property type="project" value="UniProtKB-SubCell"/>
</dbReference>
<dbReference type="InterPro" id="IPR050278">
    <property type="entry name" value="Serine_Prot_S9B/DPPIV"/>
</dbReference>
<keyword evidence="10" id="KW-0031">Aminopeptidase</keyword>
<evidence type="ECO:0000256" key="20">
    <source>
        <dbReference type="ARBA" id="ARBA00022989"/>
    </source>
</evidence>
<evidence type="ECO:0000256" key="26">
    <source>
        <dbReference type="ARBA" id="ARBA00031284"/>
    </source>
</evidence>
<reference evidence="30" key="2">
    <citation type="submission" date="2025-09" db="UniProtKB">
        <authorList>
            <consortium name="Ensembl"/>
        </authorList>
    </citation>
    <scope>IDENTIFICATION</scope>
</reference>
<dbReference type="InterPro" id="IPR002469">
    <property type="entry name" value="Peptidase_S9B_N"/>
</dbReference>
<feature type="transmembrane region" description="Helical" evidence="27">
    <location>
        <begin position="36"/>
        <end position="57"/>
    </location>
</feature>